<evidence type="ECO:0000313" key="2">
    <source>
        <dbReference type="EMBL" id="KAL0468229.1"/>
    </source>
</evidence>
<dbReference type="EMBL" id="JAVLET010000007">
    <property type="protein sequence ID" value="KAL0468229.1"/>
    <property type="molecule type" value="Genomic_DNA"/>
</dbReference>
<sequence length="225" mass="25125">MSVSQIRTLTQRACREQVSMLERCCRKIRYAGVGQAGRRCSANRLIAWKESKERNGTADAPEKWKGEGSDAFGKFFGSFEVVYCDLGVASPPHGWRASGCVAGRACPVYTSLQSLPLRRDGNFSHVPTLGEFVVHGSHLNRWCIPNQKPKDSDRDLTGNSVHPSVLATKKKETYVGVVMDTADDQVRLPVVVNFERPPTDRRQDAVFYKPRSESAVHQNDSTRKD</sequence>
<evidence type="ECO:0000256" key="1">
    <source>
        <dbReference type="SAM" id="MobiDB-lite"/>
    </source>
</evidence>
<comment type="caution">
    <text evidence="2">The sequence shown here is derived from an EMBL/GenBank/DDBJ whole genome shotgun (WGS) entry which is preliminary data.</text>
</comment>
<reference evidence="2 3" key="1">
    <citation type="submission" date="2023-09" db="EMBL/GenBank/DDBJ databases">
        <title>Multi-omics analysis of a traditional fermented food reveals byproduct-associated fungal strains for waste-to-food upcycling.</title>
        <authorList>
            <consortium name="Lawrence Berkeley National Laboratory"/>
            <person name="Rekdal V.M."/>
            <person name="Villalobos-Escobedo J.M."/>
            <person name="Rodriguez-Valeron N."/>
            <person name="Garcia M.O."/>
            <person name="Vasquez D.P."/>
            <person name="Damayanti I."/>
            <person name="Sorensen P.M."/>
            <person name="Baidoo E.E."/>
            <person name="De Carvalho A.C."/>
            <person name="Riley R."/>
            <person name="Lipzen A."/>
            <person name="He G."/>
            <person name="Yan M."/>
            <person name="Haridas S."/>
            <person name="Daum C."/>
            <person name="Yoshinaga Y."/>
            <person name="Ng V."/>
            <person name="Grigoriev I.V."/>
            <person name="Munk R."/>
            <person name="Nuraida L."/>
            <person name="Wijaya C.H."/>
            <person name="Morales P.-C."/>
            <person name="Keasling J.D."/>
        </authorList>
    </citation>
    <scope>NUCLEOTIDE SEQUENCE [LARGE SCALE GENOMIC DNA]</scope>
    <source>
        <strain evidence="2 3">FGSC 2613</strain>
    </source>
</reference>
<proteinExistence type="predicted"/>
<organism evidence="2 3">
    <name type="scientific">Neurospora intermedia</name>
    <dbReference type="NCBI Taxonomy" id="5142"/>
    <lineage>
        <taxon>Eukaryota</taxon>
        <taxon>Fungi</taxon>
        <taxon>Dikarya</taxon>
        <taxon>Ascomycota</taxon>
        <taxon>Pezizomycotina</taxon>
        <taxon>Sordariomycetes</taxon>
        <taxon>Sordariomycetidae</taxon>
        <taxon>Sordariales</taxon>
        <taxon>Sordariaceae</taxon>
        <taxon>Neurospora</taxon>
    </lineage>
</organism>
<keyword evidence="3" id="KW-1185">Reference proteome</keyword>
<accession>A0ABR3D6G7</accession>
<evidence type="ECO:0000313" key="3">
    <source>
        <dbReference type="Proteomes" id="UP001451303"/>
    </source>
</evidence>
<protein>
    <submittedName>
        <fullName evidence="2">Uncharacterized protein</fullName>
    </submittedName>
</protein>
<feature type="region of interest" description="Disordered" evidence="1">
    <location>
        <begin position="199"/>
        <end position="225"/>
    </location>
</feature>
<gene>
    <name evidence="2" type="ORF">QR685DRAFT_546093</name>
</gene>
<dbReference type="Proteomes" id="UP001451303">
    <property type="component" value="Unassembled WGS sequence"/>
</dbReference>
<name>A0ABR3D6G7_NEUIN</name>